<evidence type="ECO:0000256" key="4">
    <source>
        <dbReference type="ARBA" id="ARBA00022980"/>
    </source>
</evidence>
<feature type="region of interest" description="Disordered" evidence="7">
    <location>
        <begin position="1"/>
        <end position="40"/>
    </location>
</feature>
<evidence type="ECO:0000313" key="8">
    <source>
        <dbReference type="EMBL" id="KKU85918.1"/>
    </source>
</evidence>
<dbReference type="PATRIC" id="fig|1618445.3.peg.1243"/>
<dbReference type="EMBL" id="LCOY01000066">
    <property type="protein sequence ID" value="KKU85918.1"/>
    <property type="molecule type" value="Genomic_DNA"/>
</dbReference>
<dbReference type="InterPro" id="IPR028364">
    <property type="entry name" value="Ribosomal_uL1/biogenesis"/>
</dbReference>
<keyword evidence="5 6" id="KW-0687">Ribonucleoprotein</keyword>
<dbReference type="CDD" id="cd00403">
    <property type="entry name" value="Ribosomal_L1"/>
    <property type="match status" value="1"/>
</dbReference>
<feature type="region of interest" description="Disordered" evidence="7">
    <location>
        <begin position="67"/>
        <end position="88"/>
    </location>
</feature>
<keyword evidence="4 6" id="KW-0689">Ribosomal protein</keyword>
<sequence>MGKIRVAALGDTSQEKEQKRRAEARRQTKDSKKQKVEGLGLHGGERVAVVEGTDIKPEFKKLIEEVEGGDKSAKGGSTSGRKKIKQRTRSKRYIEKASLVDKVKLYPLTEAVTLVKETSLTRFDGTVELHVNLTPAVLGDAKDKKDFRGSVTLPHGTGKEVRVAIADDKIVSEVEKGVINFDILVAHPSMMPKLAKVARTLGPKGLMPNPKNGTVTPDPEKRAKELSHGQVNFKTEPNNPIIHMAVGKVSFDDKKLMDNVTAVLDAIGHSKIVKVTLSSTMGPGIKVLIS</sequence>
<dbReference type="SUPFAM" id="SSF56808">
    <property type="entry name" value="Ribosomal protein L1"/>
    <property type="match status" value="1"/>
</dbReference>
<accession>A0A0G1W6B9</accession>
<name>A0A0G1W6B9_9BACT</name>
<comment type="similarity">
    <text evidence="1 6">Belongs to the universal ribosomal protein uL1 family.</text>
</comment>
<dbReference type="InterPro" id="IPR023673">
    <property type="entry name" value="Ribosomal_uL1_CS"/>
</dbReference>
<reference evidence="8 9" key="1">
    <citation type="journal article" date="2015" name="Nature">
        <title>rRNA introns, odd ribosomes, and small enigmatic genomes across a large radiation of phyla.</title>
        <authorList>
            <person name="Brown C.T."/>
            <person name="Hug L.A."/>
            <person name="Thomas B.C."/>
            <person name="Sharon I."/>
            <person name="Castelle C.J."/>
            <person name="Singh A."/>
            <person name="Wilkins M.J."/>
            <person name="Williams K.H."/>
            <person name="Banfield J.F."/>
        </authorList>
    </citation>
    <scope>NUCLEOTIDE SEQUENCE [LARGE SCALE GENOMIC DNA]</scope>
</reference>
<organism evidence="8 9">
    <name type="scientific">Candidatus Gottesmanbacteria bacterium GW2011_GWA2_47_9</name>
    <dbReference type="NCBI Taxonomy" id="1618445"/>
    <lineage>
        <taxon>Bacteria</taxon>
        <taxon>Candidatus Gottesmaniibacteriota</taxon>
    </lineage>
</organism>
<dbReference type="Gene3D" id="3.30.190.20">
    <property type="match status" value="2"/>
</dbReference>
<dbReference type="GO" id="GO:0006417">
    <property type="term" value="P:regulation of translation"/>
    <property type="evidence" value="ECO:0007669"/>
    <property type="project" value="UniProtKB-KW"/>
</dbReference>
<dbReference type="PROSITE" id="PS01199">
    <property type="entry name" value="RIBOSOMAL_L1"/>
    <property type="match status" value="1"/>
</dbReference>
<dbReference type="InterPro" id="IPR023674">
    <property type="entry name" value="Ribosomal_uL1-like"/>
</dbReference>
<gene>
    <name evidence="8" type="ORF">UY16_C0066G0005</name>
</gene>
<dbReference type="PANTHER" id="PTHR36427">
    <property type="entry name" value="54S RIBOSOMAL PROTEIN L1, MITOCHONDRIAL"/>
    <property type="match status" value="1"/>
</dbReference>
<keyword evidence="2" id="KW-0678">Repressor</keyword>
<dbReference type="Proteomes" id="UP000034739">
    <property type="component" value="Unassembled WGS sequence"/>
</dbReference>
<evidence type="ECO:0000256" key="2">
    <source>
        <dbReference type="ARBA" id="ARBA00022491"/>
    </source>
</evidence>
<proteinExistence type="inferred from homology"/>
<evidence type="ECO:0000256" key="1">
    <source>
        <dbReference type="ARBA" id="ARBA00010531"/>
    </source>
</evidence>
<feature type="region of interest" description="Disordered" evidence="7">
    <location>
        <begin position="201"/>
        <end position="221"/>
    </location>
</feature>
<dbReference type="Pfam" id="PF00687">
    <property type="entry name" value="Ribosomal_L1"/>
    <property type="match status" value="1"/>
</dbReference>
<protein>
    <recommendedName>
        <fullName evidence="6">Ribosomal protein</fullName>
    </recommendedName>
</protein>
<evidence type="ECO:0000256" key="5">
    <source>
        <dbReference type="ARBA" id="ARBA00023274"/>
    </source>
</evidence>
<evidence type="ECO:0000313" key="9">
    <source>
        <dbReference type="Proteomes" id="UP000034739"/>
    </source>
</evidence>
<dbReference type="AlphaFoldDB" id="A0A0G1W6B9"/>
<dbReference type="GO" id="GO:1990904">
    <property type="term" value="C:ribonucleoprotein complex"/>
    <property type="evidence" value="ECO:0007669"/>
    <property type="project" value="UniProtKB-KW"/>
</dbReference>
<dbReference type="GO" id="GO:0005840">
    <property type="term" value="C:ribosome"/>
    <property type="evidence" value="ECO:0007669"/>
    <property type="project" value="UniProtKB-KW"/>
</dbReference>
<keyword evidence="3" id="KW-0810">Translation regulation</keyword>
<evidence type="ECO:0000256" key="3">
    <source>
        <dbReference type="ARBA" id="ARBA00022845"/>
    </source>
</evidence>
<evidence type="ECO:0000256" key="6">
    <source>
        <dbReference type="RuleBase" id="RU000659"/>
    </source>
</evidence>
<comment type="caution">
    <text evidence="8">The sequence shown here is derived from an EMBL/GenBank/DDBJ whole genome shotgun (WGS) entry which is preliminary data.</text>
</comment>
<feature type="compositionally biased region" description="Basic and acidic residues" evidence="7">
    <location>
        <begin position="13"/>
        <end position="36"/>
    </location>
</feature>
<evidence type="ECO:0000256" key="7">
    <source>
        <dbReference type="SAM" id="MobiDB-lite"/>
    </source>
</evidence>
<dbReference type="PANTHER" id="PTHR36427:SF3">
    <property type="entry name" value="LARGE RIBOSOMAL SUBUNIT PROTEIN UL1M"/>
    <property type="match status" value="1"/>
</dbReference>